<dbReference type="AlphaFoldDB" id="A0A4V1WFN8"/>
<dbReference type="InterPro" id="IPR036196">
    <property type="entry name" value="Ptyr_pPase_sf"/>
</dbReference>
<comment type="caution">
    <text evidence="1">The sequence shown here is derived from an EMBL/GenBank/DDBJ whole genome shotgun (WGS) entry which is preliminary data.</text>
</comment>
<reference evidence="1 2" key="1">
    <citation type="submission" date="2019-02" db="EMBL/GenBank/DDBJ databases">
        <title>Genome sequence of the sea-ice species Brumimicrobium glaciale.</title>
        <authorList>
            <person name="Bowman J.P."/>
        </authorList>
    </citation>
    <scope>NUCLEOTIDE SEQUENCE [LARGE SCALE GENOMIC DNA]</scope>
    <source>
        <strain evidence="1 2">IC156</strain>
    </source>
</reference>
<dbReference type="PANTHER" id="PTHR43428:SF1">
    <property type="entry name" value="ARSENATE REDUCTASE"/>
    <property type="match status" value="1"/>
</dbReference>
<name>A0A4V1WFN8_9FLAO</name>
<accession>A0A4V1WFN8</accession>
<organism evidence="1 2">
    <name type="scientific">Brumimicrobium glaciale</name>
    <dbReference type="NCBI Taxonomy" id="200475"/>
    <lineage>
        <taxon>Bacteria</taxon>
        <taxon>Pseudomonadati</taxon>
        <taxon>Bacteroidota</taxon>
        <taxon>Flavobacteriia</taxon>
        <taxon>Flavobacteriales</taxon>
        <taxon>Crocinitomicaceae</taxon>
        <taxon>Brumimicrobium</taxon>
    </lineage>
</organism>
<dbReference type="RefSeq" id="WP_130093287.1">
    <property type="nucleotide sequence ID" value="NZ_SETE01000003.1"/>
</dbReference>
<dbReference type="Proteomes" id="UP000293952">
    <property type="component" value="Unassembled WGS sequence"/>
</dbReference>
<dbReference type="Gene3D" id="3.40.50.2300">
    <property type="match status" value="1"/>
</dbReference>
<sequence>MELYRKIDGLISQLDFESIDEVRKNTLQPLIEFIQGKVDKREAVKLNFICTHNSRRSHLGQIWAQTAAHYFNISNVYCYSGGTEATAVFPAVIDTLKASGFNINFLSDDENPKHAIKYAEMKQPIIGFSKLWDDAANPKDGFCALMTCSEADADCPIVFGAEKRVPIHYNDPKEFDNSPDKMEEYSLTSMKIANEMSYVFSRIKVPNWK</sequence>
<proteinExistence type="predicted"/>
<dbReference type="EMBL" id="SETE01000003">
    <property type="protein sequence ID" value="RYM33846.1"/>
    <property type="molecule type" value="Genomic_DNA"/>
</dbReference>
<keyword evidence="2" id="KW-1185">Reference proteome</keyword>
<protein>
    <submittedName>
        <fullName evidence="1">Protein-tyrosine-phosphatase</fullName>
    </submittedName>
</protein>
<dbReference type="OrthoDB" id="9793058at2"/>
<dbReference type="PANTHER" id="PTHR43428">
    <property type="entry name" value="ARSENATE REDUCTASE"/>
    <property type="match status" value="1"/>
</dbReference>
<gene>
    <name evidence="1" type="ORF">ERX46_07735</name>
</gene>
<dbReference type="SUPFAM" id="SSF52788">
    <property type="entry name" value="Phosphotyrosine protein phosphatases I"/>
    <property type="match status" value="1"/>
</dbReference>
<evidence type="ECO:0000313" key="1">
    <source>
        <dbReference type="EMBL" id="RYM33846.1"/>
    </source>
</evidence>
<evidence type="ECO:0000313" key="2">
    <source>
        <dbReference type="Proteomes" id="UP000293952"/>
    </source>
</evidence>